<keyword evidence="3 4" id="KW-0949">S-adenosyl-L-methionine</keyword>
<accession>A0A4Y7LYK1</accession>
<dbReference type="Gene3D" id="3.40.50.150">
    <property type="entry name" value="Vaccinia Virus protein VP39"/>
    <property type="match status" value="1"/>
</dbReference>
<gene>
    <name evidence="5" type="primary">EOG090X0FUY</name>
</gene>
<protein>
    <recommendedName>
        <fullName evidence="4">S-adenosylmethionine sensor upstream of mTORC1</fullName>
    </recommendedName>
    <alternativeName>
        <fullName evidence="4">Probable methyltransferase BMT2 homolog</fullName>
        <ecNumber evidence="4">2.1.1.-</ecNumber>
    </alternativeName>
</protein>
<dbReference type="GO" id="GO:0032259">
    <property type="term" value="P:methylation"/>
    <property type="evidence" value="ECO:0007669"/>
    <property type="project" value="UniProtKB-KW"/>
</dbReference>
<keyword evidence="2 4" id="KW-0808">Transferase</keyword>
<dbReference type="AlphaFoldDB" id="A0A4Y7LYK1"/>
<feature type="binding site" evidence="4">
    <location>
        <position position="132"/>
    </location>
    <ligand>
        <name>S-adenosyl-L-methionine</name>
        <dbReference type="ChEBI" id="CHEBI:59789"/>
    </ligand>
</feature>
<reference evidence="5" key="1">
    <citation type="submission" date="2018-08" db="EMBL/GenBank/DDBJ databases">
        <authorList>
            <person name="Cornetti L."/>
        </authorList>
    </citation>
    <scope>NUCLEOTIDE SEQUENCE</scope>
    <source>
        <strain evidence="5">ZW-BAR-1</strain>
    </source>
</reference>
<dbReference type="EC" id="2.1.1.-" evidence="4"/>
<dbReference type="Pfam" id="PF11968">
    <property type="entry name" value="Bmt2"/>
    <property type="match status" value="1"/>
</dbReference>
<dbReference type="PANTHER" id="PTHR21008:SF0">
    <property type="entry name" value="S-ADENOSYLMETHIONINE SENSOR UPSTREAM OF MTORC1"/>
    <property type="match status" value="1"/>
</dbReference>
<name>A0A4Y7LYK1_9CRUS</name>
<dbReference type="EMBL" id="LR004888">
    <property type="protein sequence ID" value="SVE74507.1"/>
    <property type="molecule type" value="mRNA"/>
</dbReference>
<dbReference type="PANTHER" id="PTHR21008">
    <property type="entry name" value="S-ADENOSYLMETHIONINE SENSOR UPSTREAM OF MTORC1-RELATED"/>
    <property type="match status" value="1"/>
</dbReference>
<evidence type="ECO:0000256" key="4">
    <source>
        <dbReference type="HAMAP-Rule" id="MF_03044"/>
    </source>
</evidence>
<evidence type="ECO:0000256" key="3">
    <source>
        <dbReference type="ARBA" id="ARBA00022691"/>
    </source>
</evidence>
<dbReference type="GO" id="GO:1904262">
    <property type="term" value="P:negative regulation of TORC1 signaling"/>
    <property type="evidence" value="ECO:0007669"/>
    <property type="project" value="TreeGrafter"/>
</dbReference>
<dbReference type="InterPro" id="IPR021867">
    <property type="entry name" value="Bmt2/SAMTOR"/>
</dbReference>
<organism evidence="5">
    <name type="scientific">Daphnia barbata</name>
    <dbReference type="NCBI Taxonomy" id="414587"/>
    <lineage>
        <taxon>Eukaryota</taxon>
        <taxon>Metazoa</taxon>
        <taxon>Ecdysozoa</taxon>
        <taxon>Arthropoda</taxon>
        <taxon>Crustacea</taxon>
        <taxon>Branchiopoda</taxon>
        <taxon>Diplostraca</taxon>
        <taxon>Cladocera</taxon>
        <taxon>Anomopoda</taxon>
        <taxon>Daphniidae</taxon>
        <taxon>Daphnia</taxon>
    </lineage>
</organism>
<comment type="similarity">
    <text evidence="4">Belongs to the BMT2 family.</text>
</comment>
<dbReference type="HAMAP" id="MF_03044">
    <property type="entry name" value="BMT2"/>
    <property type="match status" value="1"/>
</dbReference>
<dbReference type="SUPFAM" id="SSF53335">
    <property type="entry name" value="S-adenosyl-L-methionine-dependent methyltransferases"/>
    <property type="match status" value="1"/>
</dbReference>
<dbReference type="InterPro" id="IPR029063">
    <property type="entry name" value="SAM-dependent_MTases_sf"/>
</dbReference>
<comment type="function">
    <text evidence="4">S-adenosyl-L-methionine-binding protein that acts as an inhibitor of mTORC1 signaling. Acts as a sensor of S-adenosyl-L-methionine to signal methionine sufficiency to mTORC1. Probably also acts as a S-adenosyl-L-methionine-dependent methyltransferase.</text>
</comment>
<evidence type="ECO:0000256" key="1">
    <source>
        <dbReference type="ARBA" id="ARBA00022603"/>
    </source>
</evidence>
<keyword evidence="1 4" id="KW-0489">Methyltransferase</keyword>
<evidence type="ECO:0000256" key="2">
    <source>
        <dbReference type="ARBA" id="ARBA00022679"/>
    </source>
</evidence>
<feature type="binding site" evidence="4">
    <location>
        <position position="150"/>
    </location>
    <ligand>
        <name>S-adenosyl-L-methionine</name>
        <dbReference type="ChEBI" id="CHEBI:59789"/>
    </ligand>
</feature>
<proteinExistence type="evidence at transcript level"/>
<sequence length="327" mass="37348">MLAQNKNKITGETSVIMSYDGKLLADIIKNVHRHLRKELRKTGDTNSVWTNHCRNVALLETYASSMHQLASKHWEQLRVNNPATSRINWTWSFLLYYFFNGGLEIQRQKSGSNTDWPKLMLKESKISVLDVGSCYNPFGEFEELDVLSIDLCPALESVYQCDFLQVAIGKKIAIDGSRVTCLATNHFHCIVFSFLLEYFPASSQRWTCCEKAQKLLAEEGLLIIITPDSKAAHSNSKVMKSWREALAAIGLKRIKYEKLQHAHCMAFRKISVHSEITCEEREILASKMYIPQDFHCPSDSETEDKDDIKFSEAELAEGFTHLPMLTD</sequence>
<dbReference type="GO" id="GO:0008168">
    <property type="term" value="F:methyltransferase activity"/>
    <property type="evidence" value="ECO:0007669"/>
    <property type="project" value="UniProtKB-UniRule"/>
</dbReference>
<evidence type="ECO:0000313" key="5">
    <source>
        <dbReference type="EMBL" id="SVE74507.1"/>
    </source>
</evidence>